<sequence length="315" mass="34939">MELRNSASSNSLFHFLLLFLISSSLPSLTLSATVRCNPHDKYALLAFKKSLNNPSDLASWIPNTDCCNWTYIECDPNTNRVTQVSINRASISGEIPAAIGDLPYLDTLVLNNMNLTGSIPYSITKLQHLRRLTISETTLSTRIPQFLGQVKSLQYLILSVNQLYGPIPASLANLNKLVSLQLQGNKLSGKIPKSLGKLNLDSIILLNNKFVGDASMFLRADAATTWINLSRNRLDFDLSKVGFPLNLTFLDLSHNRIRGSIPKQITELDSILVMDFSNNRLCGKIPFGGKMQDQGEYPFLHNRCLCGPPLPNSCK</sequence>
<dbReference type="FunFam" id="3.80.10.10:FF:000400">
    <property type="entry name" value="Nuclear pore complex protein NUP107"/>
    <property type="match status" value="1"/>
</dbReference>
<dbReference type="Pfam" id="PF00560">
    <property type="entry name" value="LRR_1"/>
    <property type="match status" value="1"/>
</dbReference>
<name>A0A1U8AE43_NELNU</name>
<evidence type="ECO:0000256" key="1">
    <source>
        <dbReference type="ARBA" id="ARBA00004196"/>
    </source>
</evidence>
<gene>
    <name evidence="11" type="primary">LOC104603471</name>
</gene>
<dbReference type="InterPro" id="IPR051848">
    <property type="entry name" value="PGIP"/>
</dbReference>
<dbReference type="InterPro" id="IPR055414">
    <property type="entry name" value="LRR_R13L4/SHOC2-like"/>
</dbReference>
<dbReference type="InterPro" id="IPR001611">
    <property type="entry name" value="Leu-rich_rpt"/>
</dbReference>
<protein>
    <submittedName>
        <fullName evidence="11">Polygalacturonase inhibitor-like</fullName>
    </submittedName>
</protein>
<dbReference type="eggNOG" id="ENOG502SKW6">
    <property type="taxonomic scope" value="Eukaryota"/>
</dbReference>
<evidence type="ECO:0000259" key="8">
    <source>
        <dbReference type="Pfam" id="PF08263"/>
    </source>
</evidence>
<keyword evidence="3" id="KW-0433">Leucine-rich repeat</keyword>
<dbReference type="Pfam" id="PF08263">
    <property type="entry name" value="LRRNT_2"/>
    <property type="match status" value="1"/>
</dbReference>
<dbReference type="AlphaFoldDB" id="A0A1U8AE43"/>
<dbReference type="InterPro" id="IPR032675">
    <property type="entry name" value="LRR_dom_sf"/>
</dbReference>
<evidence type="ECO:0000256" key="7">
    <source>
        <dbReference type="ARBA" id="ARBA00038043"/>
    </source>
</evidence>
<dbReference type="PROSITE" id="PS51450">
    <property type="entry name" value="LRR"/>
    <property type="match status" value="1"/>
</dbReference>
<keyword evidence="4" id="KW-0732">Signal</keyword>
<evidence type="ECO:0000313" key="10">
    <source>
        <dbReference type="Proteomes" id="UP000189703"/>
    </source>
</evidence>
<keyword evidence="6" id="KW-0472">Membrane</keyword>
<evidence type="ECO:0000256" key="4">
    <source>
        <dbReference type="ARBA" id="ARBA00022729"/>
    </source>
</evidence>
<evidence type="ECO:0000256" key="3">
    <source>
        <dbReference type="ARBA" id="ARBA00022614"/>
    </source>
</evidence>
<feature type="domain" description="Leucine-rich repeat-containing N-terminal plant-type" evidence="8">
    <location>
        <begin position="38"/>
        <end position="75"/>
    </location>
</feature>
<dbReference type="RefSeq" id="XP_010265817.1">
    <property type="nucleotide sequence ID" value="XM_010267515.2"/>
</dbReference>
<evidence type="ECO:0000256" key="5">
    <source>
        <dbReference type="ARBA" id="ARBA00022737"/>
    </source>
</evidence>
<comment type="similarity">
    <text evidence="7">Belongs to the polygalacturonase-inhibiting protein family.</text>
</comment>
<keyword evidence="10" id="KW-1185">Reference proteome</keyword>
<dbReference type="OMA" id="KLRRICI"/>
<evidence type="ECO:0000256" key="6">
    <source>
        <dbReference type="ARBA" id="ARBA00023136"/>
    </source>
</evidence>
<accession>A0A1U8AE43</accession>
<dbReference type="PANTHER" id="PTHR48059">
    <property type="entry name" value="POLYGALACTURONASE INHIBITOR 1"/>
    <property type="match status" value="1"/>
</dbReference>
<proteinExistence type="inferred from homology"/>
<dbReference type="InterPro" id="IPR013210">
    <property type="entry name" value="LRR_N_plant-typ"/>
</dbReference>
<feature type="domain" description="Disease resistance R13L4/SHOC-2-like LRR" evidence="9">
    <location>
        <begin position="93"/>
        <end position="197"/>
    </location>
</feature>
<dbReference type="OrthoDB" id="676979at2759"/>
<comment type="subcellular location">
    <subcellularLocation>
        <location evidence="1">Cell envelope</location>
    </subcellularLocation>
    <subcellularLocation>
        <location evidence="2">Membrane</location>
    </subcellularLocation>
</comment>
<reference evidence="11" key="1">
    <citation type="submission" date="2025-08" db="UniProtKB">
        <authorList>
            <consortium name="RefSeq"/>
        </authorList>
    </citation>
    <scope>IDENTIFICATION</scope>
</reference>
<keyword evidence="5" id="KW-0677">Repeat</keyword>
<evidence type="ECO:0000256" key="2">
    <source>
        <dbReference type="ARBA" id="ARBA00004370"/>
    </source>
</evidence>
<dbReference type="PANTHER" id="PTHR48059:SF19">
    <property type="entry name" value="RECEPTOR-LIKE PROTEIN KINASE 5"/>
    <property type="match status" value="1"/>
</dbReference>
<dbReference type="SUPFAM" id="SSF52058">
    <property type="entry name" value="L domain-like"/>
    <property type="match status" value="1"/>
</dbReference>
<dbReference type="KEGG" id="nnu:104603471"/>
<dbReference type="GO" id="GO:0016020">
    <property type="term" value="C:membrane"/>
    <property type="evidence" value="ECO:0007669"/>
    <property type="project" value="UniProtKB-SubCell"/>
</dbReference>
<dbReference type="Gene3D" id="3.80.10.10">
    <property type="entry name" value="Ribonuclease Inhibitor"/>
    <property type="match status" value="1"/>
</dbReference>
<evidence type="ECO:0000313" key="11">
    <source>
        <dbReference type="RefSeq" id="XP_010265817.1"/>
    </source>
</evidence>
<dbReference type="STRING" id="4432.A0A1U8AE43"/>
<organism evidence="10 11">
    <name type="scientific">Nelumbo nucifera</name>
    <name type="common">Sacred lotus</name>
    <dbReference type="NCBI Taxonomy" id="4432"/>
    <lineage>
        <taxon>Eukaryota</taxon>
        <taxon>Viridiplantae</taxon>
        <taxon>Streptophyta</taxon>
        <taxon>Embryophyta</taxon>
        <taxon>Tracheophyta</taxon>
        <taxon>Spermatophyta</taxon>
        <taxon>Magnoliopsida</taxon>
        <taxon>Proteales</taxon>
        <taxon>Nelumbonaceae</taxon>
        <taxon>Nelumbo</taxon>
    </lineage>
</organism>
<evidence type="ECO:0000259" key="9">
    <source>
        <dbReference type="Pfam" id="PF23598"/>
    </source>
</evidence>
<dbReference type="Proteomes" id="UP000189703">
    <property type="component" value="Unplaced"/>
</dbReference>
<dbReference type="Pfam" id="PF23598">
    <property type="entry name" value="LRR_14"/>
    <property type="match status" value="1"/>
</dbReference>
<dbReference type="GeneID" id="104603471"/>